<evidence type="ECO:0000313" key="2">
    <source>
        <dbReference type="EMBL" id="RGP80134.1"/>
    </source>
</evidence>
<dbReference type="GO" id="GO:0016491">
    <property type="term" value="F:oxidoreductase activity"/>
    <property type="evidence" value="ECO:0007669"/>
    <property type="project" value="UniProtKB-KW"/>
</dbReference>
<dbReference type="Proteomes" id="UP000266234">
    <property type="component" value="Unassembled WGS sequence"/>
</dbReference>
<comment type="caution">
    <text evidence="2">The sequence shown here is derived from an EMBL/GenBank/DDBJ whole genome shotgun (WGS) entry which is preliminary data.</text>
</comment>
<name>A0A395T5V5_9HYPO</name>
<evidence type="ECO:0000256" key="1">
    <source>
        <dbReference type="ARBA" id="ARBA00023002"/>
    </source>
</evidence>
<dbReference type="EMBL" id="PXOG01000035">
    <property type="protein sequence ID" value="RGP80134.1"/>
    <property type="molecule type" value="Genomic_DNA"/>
</dbReference>
<dbReference type="Pfam" id="PF00106">
    <property type="entry name" value="adh_short"/>
    <property type="match status" value="1"/>
</dbReference>
<dbReference type="STRING" id="694270.A0A395T5V5"/>
<evidence type="ECO:0000313" key="3">
    <source>
        <dbReference type="Proteomes" id="UP000266234"/>
    </source>
</evidence>
<dbReference type="Gene3D" id="3.40.50.720">
    <property type="entry name" value="NAD(P)-binding Rossmann-like Domain"/>
    <property type="match status" value="1"/>
</dbReference>
<dbReference type="PANTHER" id="PTHR43157">
    <property type="entry name" value="PHOSPHATIDYLINOSITOL-GLYCAN BIOSYNTHESIS CLASS F PROTEIN-RELATED"/>
    <property type="match status" value="1"/>
</dbReference>
<proteinExistence type="predicted"/>
<dbReference type="AlphaFoldDB" id="A0A395T5V5"/>
<sequence>MSAQLKHNAAWEASPLAFLSRQFIEGVPKIPQSTNLSGKTALITGSNVGLGFESARQLLALNLSHLIIAVRNQARGDAATKKLRNEFPDAKIEVSLVDMASYQSIQGFVKWCETLPRLDIAILNAGLSRPRFERAEASKHEMTQQINYLSTALLAILLVPVLKTKRGTSGPAHLGIVGSDMSYWAQWTGTNDSIWDVIDDPANFSSNAAYQISKLLLIMFVDKLAQHVSPEEVIVNYPNPGACRGTEFGADGHRSIVEQVWMAIAKPIVGRTVATGARSYVDAVAVKGKESHGSFVGEGKVKPFPVIMYEPTGKKLQETAWKDLMEELSFAKPMEILKGSNYRRNDDLLVGKPDLLINLFQQRSLLFSLLLIIRSTTRAPPVEILRSPSVEQQIGVTDKCQENKHAPQQQEYTE</sequence>
<accession>A0A395T5V5</accession>
<reference evidence="2 3" key="1">
    <citation type="journal article" date="2018" name="PLoS Pathog.">
        <title>Evolution of structural diversity of trichothecenes, a family of toxins produced by plant pathogenic and entomopathogenic fungi.</title>
        <authorList>
            <person name="Proctor R.H."/>
            <person name="McCormick S.P."/>
            <person name="Kim H.S."/>
            <person name="Cardoza R.E."/>
            <person name="Stanley A.M."/>
            <person name="Lindo L."/>
            <person name="Kelly A."/>
            <person name="Brown D.W."/>
            <person name="Lee T."/>
            <person name="Vaughan M.M."/>
            <person name="Alexander N.J."/>
            <person name="Busman M."/>
            <person name="Gutierrez S."/>
        </authorList>
    </citation>
    <scope>NUCLEOTIDE SEQUENCE [LARGE SCALE GENOMIC DNA]</scope>
    <source>
        <strain evidence="2 3">NRRL 20695</strain>
    </source>
</reference>
<gene>
    <name evidence="2" type="ORF">FLONG3_1668</name>
</gene>
<dbReference type="SUPFAM" id="SSF51735">
    <property type="entry name" value="NAD(P)-binding Rossmann-fold domains"/>
    <property type="match status" value="1"/>
</dbReference>
<organism evidence="2 3">
    <name type="scientific">Fusarium longipes</name>
    <dbReference type="NCBI Taxonomy" id="694270"/>
    <lineage>
        <taxon>Eukaryota</taxon>
        <taxon>Fungi</taxon>
        <taxon>Dikarya</taxon>
        <taxon>Ascomycota</taxon>
        <taxon>Pezizomycotina</taxon>
        <taxon>Sordariomycetes</taxon>
        <taxon>Hypocreomycetidae</taxon>
        <taxon>Hypocreales</taxon>
        <taxon>Nectriaceae</taxon>
        <taxon>Fusarium</taxon>
    </lineage>
</organism>
<dbReference type="OrthoDB" id="542013at2759"/>
<dbReference type="InterPro" id="IPR036291">
    <property type="entry name" value="NAD(P)-bd_dom_sf"/>
</dbReference>
<dbReference type="PRINTS" id="PR00081">
    <property type="entry name" value="GDHRDH"/>
</dbReference>
<dbReference type="PANTHER" id="PTHR43157:SF35">
    <property type="entry name" value="DEHYDROGENASE_REDUCTASE FAMILY PROTEIN, PUTATIVE-RELATED"/>
    <property type="match status" value="1"/>
</dbReference>
<protein>
    <submittedName>
        <fullName evidence="2">Ww domain-containing oxidoreductase</fullName>
    </submittedName>
</protein>
<keyword evidence="1" id="KW-0560">Oxidoreductase</keyword>
<keyword evidence="3" id="KW-1185">Reference proteome</keyword>
<dbReference type="InterPro" id="IPR002347">
    <property type="entry name" value="SDR_fam"/>
</dbReference>